<keyword evidence="3" id="KW-1185">Reference proteome</keyword>
<feature type="region of interest" description="Disordered" evidence="1">
    <location>
        <begin position="74"/>
        <end position="164"/>
    </location>
</feature>
<evidence type="ECO:0000313" key="2">
    <source>
        <dbReference type="EMBL" id="KAJ1181400.1"/>
    </source>
</evidence>
<dbReference type="EMBL" id="JANPWB010000006">
    <property type="protein sequence ID" value="KAJ1181400.1"/>
    <property type="molecule type" value="Genomic_DNA"/>
</dbReference>
<evidence type="ECO:0000256" key="1">
    <source>
        <dbReference type="SAM" id="MobiDB-lite"/>
    </source>
</evidence>
<sequence>MREYIVLQCLAHDLGCRAGSVGSGWTHNQEVRDSHDIGTQATRDQDGAAACGHRAPCRGASAQGGVECRFGAVRSGAPHGRRRVAAGRGWRQTEASGRGAAPPPPGRRVQRDRDRPPARTRAQKTTRVCPGHGTQAVSGRRGTRREEAQGAVRPAHAQGSPCGG</sequence>
<gene>
    <name evidence="2" type="ORF">NDU88_006607</name>
</gene>
<name>A0AAV7TY39_PLEWA</name>
<dbReference type="AlphaFoldDB" id="A0AAV7TY39"/>
<evidence type="ECO:0000313" key="3">
    <source>
        <dbReference type="Proteomes" id="UP001066276"/>
    </source>
</evidence>
<accession>A0AAV7TY39</accession>
<dbReference type="Proteomes" id="UP001066276">
    <property type="component" value="Chromosome 3_2"/>
</dbReference>
<reference evidence="2" key="1">
    <citation type="journal article" date="2022" name="bioRxiv">
        <title>Sequencing and chromosome-scale assembly of the giantPleurodeles waltlgenome.</title>
        <authorList>
            <person name="Brown T."/>
            <person name="Elewa A."/>
            <person name="Iarovenko S."/>
            <person name="Subramanian E."/>
            <person name="Araus A.J."/>
            <person name="Petzold A."/>
            <person name="Susuki M."/>
            <person name="Suzuki K.-i.T."/>
            <person name="Hayashi T."/>
            <person name="Toyoda A."/>
            <person name="Oliveira C."/>
            <person name="Osipova E."/>
            <person name="Leigh N.D."/>
            <person name="Simon A."/>
            <person name="Yun M.H."/>
        </authorList>
    </citation>
    <scope>NUCLEOTIDE SEQUENCE</scope>
    <source>
        <strain evidence="2">20211129_DDA</strain>
        <tissue evidence="2">Liver</tissue>
    </source>
</reference>
<feature type="compositionally biased region" description="Low complexity" evidence="1">
    <location>
        <begin position="86"/>
        <end position="100"/>
    </location>
</feature>
<comment type="caution">
    <text evidence="2">The sequence shown here is derived from an EMBL/GenBank/DDBJ whole genome shotgun (WGS) entry which is preliminary data.</text>
</comment>
<organism evidence="2 3">
    <name type="scientific">Pleurodeles waltl</name>
    <name type="common">Iberian ribbed newt</name>
    <dbReference type="NCBI Taxonomy" id="8319"/>
    <lineage>
        <taxon>Eukaryota</taxon>
        <taxon>Metazoa</taxon>
        <taxon>Chordata</taxon>
        <taxon>Craniata</taxon>
        <taxon>Vertebrata</taxon>
        <taxon>Euteleostomi</taxon>
        <taxon>Amphibia</taxon>
        <taxon>Batrachia</taxon>
        <taxon>Caudata</taxon>
        <taxon>Salamandroidea</taxon>
        <taxon>Salamandridae</taxon>
        <taxon>Pleurodelinae</taxon>
        <taxon>Pleurodeles</taxon>
    </lineage>
</organism>
<proteinExistence type="predicted"/>
<protein>
    <submittedName>
        <fullName evidence="2">Uncharacterized protein</fullName>
    </submittedName>
</protein>